<dbReference type="InterPro" id="IPR007110">
    <property type="entry name" value="Ig-like_dom"/>
</dbReference>
<evidence type="ECO:0000256" key="8">
    <source>
        <dbReference type="ARBA" id="ARBA00023242"/>
    </source>
</evidence>
<dbReference type="InterPro" id="IPR003598">
    <property type="entry name" value="Ig_sub2"/>
</dbReference>
<feature type="domain" description="Ig-like" evidence="11">
    <location>
        <begin position="219"/>
        <end position="303"/>
    </location>
</feature>
<keyword evidence="14" id="KW-1185">Reference proteome</keyword>
<keyword evidence="10" id="KW-0812">Transmembrane</keyword>
<evidence type="ECO:0000256" key="5">
    <source>
        <dbReference type="ARBA" id="ARBA00022553"/>
    </source>
</evidence>
<evidence type="ECO:0000256" key="7">
    <source>
        <dbReference type="ARBA" id="ARBA00023157"/>
    </source>
</evidence>
<accession>R7TQ42</accession>
<dbReference type="PANTHER" id="PTHR35971:SF5">
    <property type="entry name" value="OBSCURIN LIKE CYTOSKELETAL ADAPTOR 1"/>
    <property type="match status" value="1"/>
</dbReference>
<evidence type="ECO:0000256" key="6">
    <source>
        <dbReference type="ARBA" id="ARBA00022737"/>
    </source>
</evidence>
<evidence type="ECO:0000256" key="10">
    <source>
        <dbReference type="SAM" id="Phobius"/>
    </source>
</evidence>
<dbReference type="SUPFAM" id="SSF48726">
    <property type="entry name" value="Immunoglobulin"/>
    <property type="match status" value="7"/>
</dbReference>
<keyword evidence="10" id="KW-0472">Membrane</keyword>
<comment type="subcellular location">
    <subcellularLocation>
        <location evidence="2">Cytoplasm</location>
    </subcellularLocation>
    <subcellularLocation>
        <location evidence="1">Nucleus</location>
    </subcellularLocation>
</comment>
<reference evidence="12 14" key="2">
    <citation type="journal article" date="2013" name="Nature">
        <title>Insights into bilaterian evolution from three spiralian genomes.</title>
        <authorList>
            <person name="Simakov O."/>
            <person name="Marletaz F."/>
            <person name="Cho S.J."/>
            <person name="Edsinger-Gonzales E."/>
            <person name="Havlak P."/>
            <person name="Hellsten U."/>
            <person name="Kuo D.H."/>
            <person name="Larsson T."/>
            <person name="Lv J."/>
            <person name="Arendt D."/>
            <person name="Savage R."/>
            <person name="Osoegawa K."/>
            <person name="de Jong P."/>
            <person name="Grimwood J."/>
            <person name="Chapman J.A."/>
            <person name="Shapiro H."/>
            <person name="Aerts A."/>
            <person name="Otillar R.P."/>
            <person name="Terry A.Y."/>
            <person name="Boore J.L."/>
            <person name="Grigoriev I.V."/>
            <person name="Lindberg D.R."/>
            <person name="Seaver E.C."/>
            <person name="Weisblat D.A."/>
            <person name="Putnam N.H."/>
            <person name="Rokhsar D.S."/>
        </authorList>
    </citation>
    <scope>NUCLEOTIDE SEQUENCE</scope>
    <source>
        <strain evidence="12 14">I ESC-2004</strain>
    </source>
</reference>
<dbReference type="STRING" id="283909.R7TQ42"/>
<dbReference type="InterPro" id="IPR013098">
    <property type="entry name" value="Ig_I-set"/>
</dbReference>
<proteinExistence type="inferred from homology"/>
<evidence type="ECO:0000256" key="1">
    <source>
        <dbReference type="ARBA" id="ARBA00004123"/>
    </source>
</evidence>
<dbReference type="PROSITE" id="PS50835">
    <property type="entry name" value="IG_LIKE"/>
    <property type="match status" value="5"/>
</dbReference>
<dbReference type="Proteomes" id="UP000014760">
    <property type="component" value="Unassembled WGS sequence"/>
</dbReference>
<dbReference type="OrthoDB" id="6115582at2759"/>
<gene>
    <name evidence="12" type="ORF">CAPTEDRAFT_139749</name>
</gene>
<dbReference type="AlphaFoldDB" id="R7TQ42"/>
<dbReference type="InterPro" id="IPR013783">
    <property type="entry name" value="Ig-like_fold"/>
</dbReference>
<reference evidence="13" key="3">
    <citation type="submission" date="2015-06" db="UniProtKB">
        <authorList>
            <consortium name="EnsemblMetazoa"/>
        </authorList>
    </citation>
    <scope>IDENTIFICATION</scope>
</reference>
<evidence type="ECO:0000259" key="11">
    <source>
        <dbReference type="PROSITE" id="PS50835"/>
    </source>
</evidence>
<evidence type="ECO:0000313" key="13">
    <source>
        <dbReference type="EnsemblMetazoa" id="CapteP139749"/>
    </source>
</evidence>
<evidence type="ECO:0000256" key="2">
    <source>
        <dbReference type="ARBA" id="ARBA00004496"/>
    </source>
</evidence>
<protein>
    <recommendedName>
        <fullName evidence="11">Ig-like domain-containing protein</fullName>
    </recommendedName>
</protein>
<reference evidence="14" key="1">
    <citation type="submission" date="2012-12" db="EMBL/GenBank/DDBJ databases">
        <authorList>
            <person name="Hellsten U."/>
            <person name="Grimwood J."/>
            <person name="Chapman J.A."/>
            <person name="Shapiro H."/>
            <person name="Aerts A."/>
            <person name="Otillar R.P."/>
            <person name="Terry A.Y."/>
            <person name="Boore J.L."/>
            <person name="Simakov O."/>
            <person name="Marletaz F."/>
            <person name="Cho S.-J."/>
            <person name="Edsinger-Gonzales E."/>
            <person name="Havlak P."/>
            <person name="Kuo D.-H."/>
            <person name="Larsson T."/>
            <person name="Lv J."/>
            <person name="Arendt D."/>
            <person name="Savage R."/>
            <person name="Osoegawa K."/>
            <person name="de Jong P."/>
            <person name="Lindberg D.R."/>
            <person name="Seaver E.C."/>
            <person name="Weisblat D.A."/>
            <person name="Putnam N.H."/>
            <person name="Grigoriev I.V."/>
            <person name="Rokhsar D.S."/>
        </authorList>
    </citation>
    <scope>NUCLEOTIDE SEQUENCE</scope>
    <source>
        <strain evidence="14">I ESC-2004</strain>
    </source>
</reference>
<feature type="domain" description="Ig-like" evidence="11">
    <location>
        <begin position="30"/>
        <end position="108"/>
    </location>
</feature>
<evidence type="ECO:0000256" key="4">
    <source>
        <dbReference type="ARBA" id="ARBA00022490"/>
    </source>
</evidence>
<feature type="domain" description="Ig-like" evidence="11">
    <location>
        <begin position="309"/>
        <end position="392"/>
    </location>
</feature>
<keyword evidence="6" id="KW-0677">Repeat</keyword>
<keyword evidence="8" id="KW-0539">Nucleus</keyword>
<dbReference type="Pfam" id="PF07679">
    <property type="entry name" value="I-set"/>
    <property type="match status" value="7"/>
</dbReference>
<dbReference type="PANTHER" id="PTHR35971">
    <property type="entry name" value="SI:DKEY-31G6.6"/>
    <property type="match status" value="1"/>
</dbReference>
<comment type="similarity">
    <text evidence="3">Belongs to the protein kinase superfamily. CAMK Ser/Thr protein kinase family.</text>
</comment>
<feature type="domain" description="Ig-like" evidence="11">
    <location>
        <begin position="127"/>
        <end position="201"/>
    </location>
</feature>
<dbReference type="FunFam" id="2.60.40.10:FF:000050">
    <property type="entry name" value="Titin isoform B"/>
    <property type="match status" value="3"/>
</dbReference>
<evidence type="ECO:0000256" key="3">
    <source>
        <dbReference type="ARBA" id="ARBA00006692"/>
    </source>
</evidence>
<dbReference type="InterPro" id="IPR003599">
    <property type="entry name" value="Ig_sub"/>
</dbReference>
<keyword evidence="10" id="KW-1133">Transmembrane helix</keyword>
<dbReference type="SMART" id="SM00408">
    <property type="entry name" value="IGc2"/>
    <property type="match status" value="4"/>
</dbReference>
<dbReference type="EMBL" id="AMQN01011565">
    <property type="status" value="NOT_ANNOTATED_CDS"/>
    <property type="molecule type" value="Genomic_DNA"/>
</dbReference>
<keyword evidence="4" id="KW-0963">Cytoplasm</keyword>
<feature type="domain" description="Ig-like" evidence="11">
    <location>
        <begin position="575"/>
        <end position="659"/>
    </location>
</feature>
<evidence type="ECO:0000313" key="12">
    <source>
        <dbReference type="EMBL" id="ELT96013.1"/>
    </source>
</evidence>
<evidence type="ECO:0000256" key="9">
    <source>
        <dbReference type="ARBA" id="ARBA00023319"/>
    </source>
</evidence>
<dbReference type="GO" id="GO:0005737">
    <property type="term" value="C:cytoplasm"/>
    <property type="evidence" value="ECO:0007669"/>
    <property type="project" value="UniProtKB-SubCell"/>
</dbReference>
<dbReference type="EnsemblMetazoa" id="CapteT139749">
    <property type="protein sequence ID" value="CapteP139749"/>
    <property type="gene ID" value="CapteG139749"/>
</dbReference>
<organism evidence="12">
    <name type="scientific">Capitella teleta</name>
    <name type="common">Polychaete worm</name>
    <dbReference type="NCBI Taxonomy" id="283909"/>
    <lineage>
        <taxon>Eukaryota</taxon>
        <taxon>Metazoa</taxon>
        <taxon>Spiralia</taxon>
        <taxon>Lophotrochozoa</taxon>
        <taxon>Annelida</taxon>
        <taxon>Polychaeta</taxon>
        <taxon>Sedentaria</taxon>
        <taxon>Scolecida</taxon>
        <taxon>Capitellidae</taxon>
        <taxon>Capitella</taxon>
    </lineage>
</organism>
<keyword evidence="7" id="KW-1015">Disulfide bond</keyword>
<name>R7TQ42_CAPTE</name>
<keyword evidence="5" id="KW-0597">Phosphoprotein</keyword>
<keyword evidence="9" id="KW-0393">Immunoglobulin domain</keyword>
<dbReference type="EMBL" id="KB308943">
    <property type="protein sequence ID" value="ELT96013.1"/>
    <property type="molecule type" value="Genomic_DNA"/>
</dbReference>
<dbReference type="InterPro" id="IPR052385">
    <property type="entry name" value="Obscurin/Obscurin-like_Reg"/>
</dbReference>
<feature type="transmembrane region" description="Helical" evidence="10">
    <location>
        <begin position="12"/>
        <end position="35"/>
    </location>
</feature>
<dbReference type="HOGENOM" id="CLU_013555_0_0_1"/>
<dbReference type="Gene3D" id="2.60.40.10">
    <property type="entry name" value="Immunoglobulins"/>
    <property type="match status" value="7"/>
</dbReference>
<dbReference type="GO" id="GO:0005634">
    <property type="term" value="C:nucleus"/>
    <property type="evidence" value="ECO:0007669"/>
    <property type="project" value="UniProtKB-SubCell"/>
</dbReference>
<evidence type="ECO:0000313" key="14">
    <source>
        <dbReference type="Proteomes" id="UP000014760"/>
    </source>
</evidence>
<dbReference type="OMA" id="HEDAVIT"/>
<sequence>MISLPYSNLINAGAVLTLVVSCISLSIIIPINVIADTAVTFTIPLKETQTVEGDAVTLECQLSKPDLKVAWLKDGSEITPSEQVHITTDGTWQRLTLPHTVLDDEAEYAVQFNDQITKATLWVEEAPVRITVPLPQTTTILEGDTTTLQAEVSKEGAETAWFKDDLEILPDVDEKFDIAIDGAKHSLTIRDATIDDEAEYTIEVGTESSTGALLVDEVEASFVVPLRDQIVKEENDVTLECQLSKPNQAVKWYKNDTEVVPTEDVEVIAEGTIHKLVLKNAKPEDAAQYSVRLGAVTTEADLTVEEGAVKFIMPLQETSALEHQMVTMECQLSRPDQDVKWLKNGEEIKPDDIHEVSVDGTFHRLTLKDTAVDDEAEYTVTLGDDNTSAKLFIEEIPLQFIVPLSETTVEEKQSVKLDVKVNKNNVVLNWFKDGTPLEAGERIEVTVEGCAHTLKIHSAVLTDDGQYMVTAGIAVTEAPLHVTEIPTEFINPLEDQQCTEFQDATFSLQLNKPNKKVSWFYDELEITPNEKYEVSSEDFSYTLKINDAQMTDAGKITAKVDDISCSADFIVNELDVLIIVPPKDITCSEKELVTFSCELNKPNVDVTWSHNDKPLEHGNVFEMRVEKKMRYLTIFSAQLDLSGTYTVTAKDKSASAKLTVDGKYQSFNKYDFF</sequence>
<dbReference type="SMART" id="SM00409">
    <property type="entry name" value="IG"/>
    <property type="match status" value="7"/>
</dbReference>
<dbReference type="FunFam" id="2.60.40.10:FF:000214">
    <property type="entry name" value="titin isoform X1"/>
    <property type="match status" value="1"/>
</dbReference>
<dbReference type="InterPro" id="IPR036179">
    <property type="entry name" value="Ig-like_dom_sf"/>
</dbReference>